<evidence type="ECO:0000259" key="9">
    <source>
        <dbReference type="Pfam" id="PF02803"/>
    </source>
</evidence>
<dbReference type="InterPro" id="IPR020613">
    <property type="entry name" value="Thiolase_CS"/>
</dbReference>
<evidence type="ECO:0000259" key="8">
    <source>
        <dbReference type="Pfam" id="PF00108"/>
    </source>
</evidence>
<dbReference type="PROSITE" id="PS00099">
    <property type="entry name" value="THIOLASE_3"/>
    <property type="match status" value="1"/>
</dbReference>
<dbReference type="GO" id="GO:0003985">
    <property type="term" value="F:acetyl-CoA C-acetyltransferase activity"/>
    <property type="evidence" value="ECO:0007669"/>
    <property type="project" value="UniProtKB-EC"/>
</dbReference>
<dbReference type="Gene3D" id="3.40.47.10">
    <property type="match status" value="2"/>
</dbReference>
<dbReference type="NCBIfam" id="TIGR01930">
    <property type="entry name" value="AcCoA-C-Actrans"/>
    <property type="match status" value="1"/>
</dbReference>
<keyword evidence="11" id="KW-1185">Reference proteome</keyword>
<evidence type="ECO:0000256" key="2">
    <source>
        <dbReference type="ARBA" id="ARBA00012705"/>
    </source>
</evidence>
<dbReference type="RefSeq" id="WP_306057558.1">
    <property type="nucleotide sequence ID" value="NZ_CP120997.1"/>
</dbReference>
<dbReference type="InterPro" id="IPR020615">
    <property type="entry name" value="Thiolase_acyl_enz_int_AS"/>
</dbReference>
<dbReference type="PANTHER" id="PTHR18919:SF107">
    <property type="entry name" value="ACETYL-COA ACETYLTRANSFERASE, CYTOSOLIC"/>
    <property type="match status" value="1"/>
</dbReference>
<evidence type="ECO:0000256" key="4">
    <source>
        <dbReference type="ARBA" id="ARBA00023315"/>
    </source>
</evidence>
<dbReference type="InterPro" id="IPR016039">
    <property type="entry name" value="Thiolase-like"/>
</dbReference>
<protein>
    <recommendedName>
        <fullName evidence="6">Probable acetyl-CoA acetyltransferase</fullName>
        <ecNumber evidence="2">2.3.1.9</ecNumber>
    </recommendedName>
    <alternativeName>
        <fullName evidence="5">Acetoacetyl-CoA thiolase</fullName>
    </alternativeName>
</protein>
<dbReference type="EMBL" id="CP120997">
    <property type="protein sequence ID" value="WLQ36337.1"/>
    <property type="molecule type" value="Genomic_DNA"/>
</dbReference>
<dbReference type="InterPro" id="IPR020610">
    <property type="entry name" value="Thiolase_AS"/>
</dbReference>
<dbReference type="PROSITE" id="PS00737">
    <property type="entry name" value="THIOLASE_2"/>
    <property type="match status" value="1"/>
</dbReference>
<evidence type="ECO:0000313" key="11">
    <source>
        <dbReference type="Proteomes" id="UP001239522"/>
    </source>
</evidence>
<dbReference type="PANTHER" id="PTHR18919">
    <property type="entry name" value="ACETYL-COA C-ACYLTRANSFERASE"/>
    <property type="match status" value="1"/>
</dbReference>
<evidence type="ECO:0000256" key="6">
    <source>
        <dbReference type="ARBA" id="ARBA00040529"/>
    </source>
</evidence>
<sequence length="400" mass="41026">MSGTTGTTSVIVAGARTPMGRLLGSLKSFSGADLGGFAIKAALDRAGIGGDQVEYVIMGQVLQAGAGQIPARQAAVKAGIPLSVPALTVNKVCLSGLDAIALADQLIRAGEFDVVVAGGQESMTNAPHLLPKSREGYKYGAIEMLDSMAYDGLTDAYENIPMGESTEKHNTRLGLDRAAQDEIGALSHQRAAAAQKNGLFEAEITPVEIPQRKGDPVLFSKDEGIRPETTTESLGKLRPAFAKDGTITAGTSSQISDGAAAVVVMSRAKAEELGLEWIAEIGAHGNVAGPDNSLQSQPSNAIRHAVKKEGIGVEDLDVIEINEAFAAVAVQSMKDLGVTSEKVNVNGGAIALGHPIGMSGARVVLHLALELKRRGGGIGAAALCGGGGQGDALILRVPGK</sequence>
<evidence type="ECO:0000256" key="7">
    <source>
        <dbReference type="RuleBase" id="RU003557"/>
    </source>
</evidence>
<dbReference type="InterPro" id="IPR020617">
    <property type="entry name" value="Thiolase_C"/>
</dbReference>
<dbReference type="InterPro" id="IPR002155">
    <property type="entry name" value="Thiolase"/>
</dbReference>
<reference evidence="10 11" key="1">
    <citation type="submission" date="2023-03" db="EMBL/GenBank/DDBJ databases">
        <title>Isolation and description of six Streptomyces strains from soil environments, able to metabolize different microbial glucans.</title>
        <authorList>
            <person name="Widen T."/>
            <person name="Larsbrink J."/>
        </authorList>
    </citation>
    <scope>NUCLEOTIDE SEQUENCE [LARGE SCALE GENOMIC DNA]</scope>
    <source>
        <strain evidence="10 11">Mut1</strain>
    </source>
</reference>
<organism evidence="10 11">
    <name type="scientific">Streptomyces castrisilvae</name>
    <dbReference type="NCBI Taxonomy" id="3033811"/>
    <lineage>
        <taxon>Bacteria</taxon>
        <taxon>Bacillati</taxon>
        <taxon>Actinomycetota</taxon>
        <taxon>Actinomycetes</taxon>
        <taxon>Kitasatosporales</taxon>
        <taxon>Streptomycetaceae</taxon>
        <taxon>Streptomyces</taxon>
    </lineage>
</organism>
<gene>
    <name evidence="10" type="ORF">P8A18_24185</name>
</gene>
<dbReference type="Pfam" id="PF02803">
    <property type="entry name" value="Thiolase_C"/>
    <property type="match status" value="1"/>
</dbReference>
<dbReference type="EC" id="2.3.1.9" evidence="2"/>
<dbReference type="SUPFAM" id="SSF53901">
    <property type="entry name" value="Thiolase-like"/>
    <property type="match status" value="2"/>
</dbReference>
<accession>A0ABY9HP62</accession>
<proteinExistence type="inferred from homology"/>
<keyword evidence="4 7" id="KW-0012">Acyltransferase</keyword>
<dbReference type="Proteomes" id="UP001239522">
    <property type="component" value="Chromosome"/>
</dbReference>
<evidence type="ECO:0000256" key="1">
    <source>
        <dbReference type="ARBA" id="ARBA00010982"/>
    </source>
</evidence>
<dbReference type="PROSITE" id="PS00098">
    <property type="entry name" value="THIOLASE_1"/>
    <property type="match status" value="1"/>
</dbReference>
<dbReference type="PIRSF" id="PIRSF000429">
    <property type="entry name" value="Ac-CoA_Ac_transf"/>
    <property type="match status" value="1"/>
</dbReference>
<evidence type="ECO:0000313" key="10">
    <source>
        <dbReference type="EMBL" id="WLQ36337.1"/>
    </source>
</evidence>
<evidence type="ECO:0000256" key="5">
    <source>
        <dbReference type="ARBA" id="ARBA00030755"/>
    </source>
</evidence>
<dbReference type="InterPro" id="IPR020616">
    <property type="entry name" value="Thiolase_N"/>
</dbReference>
<feature type="domain" description="Thiolase N-terminal" evidence="8">
    <location>
        <begin position="10"/>
        <end position="267"/>
    </location>
</feature>
<feature type="domain" description="Thiolase C-terminal" evidence="9">
    <location>
        <begin position="276"/>
        <end position="396"/>
    </location>
</feature>
<keyword evidence="3 7" id="KW-0808">Transferase</keyword>
<evidence type="ECO:0000256" key="3">
    <source>
        <dbReference type="ARBA" id="ARBA00022679"/>
    </source>
</evidence>
<name>A0ABY9HP62_9ACTN</name>
<dbReference type="Pfam" id="PF00108">
    <property type="entry name" value="Thiolase_N"/>
    <property type="match status" value="1"/>
</dbReference>
<dbReference type="CDD" id="cd00751">
    <property type="entry name" value="thiolase"/>
    <property type="match status" value="1"/>
</dbReference>
<comment type="similarity">
    <text evidence="1 7">Belongs to the thiolase-like superfamily. Thiolase family.</text>
</comment>